<name>A0A371ELD6_MUCPR</name>
<feature type="non-terminal residue" evidence="2">
    <location>
        <position position="1"/>
    </location>
</feature>
<dbReference type="OrthoDB" id="7473114at2759"/>
<protein>
    <submittedName>
        <fullName evidence="2">Copia protein</fullName>
    </submittedName>
</protein>
<reference evidence="2" key="1">
    <citation type="submission" date="2018-05" db="EMBL/GenBank/DDBJ databases">
        <title>Draft genome of Mucuna pruriens seed.</title>
        <authorList>
            <person name="Nnadi N.E."/>
            <person name="Vos R."/>
            <person name="Hasami M.H."/>
            <person name="Devisetty U.K."/>
            <person name="Aguiy J.C."/>
        </authorList>
    </citation>
    <scope>NUCLEOTIDE SEQUENCE [LARGE SCALE GENOMIC DNA]</scope>
    <source>
        <strain evidence="2">JCA_2017</strain>
    </source>
</reference>
<dbReference type="STRING" id="157652.A0A371ELD6"/>
<comment type="caution">
    <text evidence="2">The sequence shown here is derived from an EMBL/GenBank/DDBJ whole genome shotgun (WGS) entry which is preliminary data.</text>
</comment>
<evidence type="ECO:0000259" key="1">
    <source>
        <dbReference type="Pfam" id="PF07727"/>
    </source>
</evidence>
<keyword evidence="3" id="KW-1185">Reference proteome</keyword>
<proteinExistence type="predicted"/>
<organism evidence="2 3">
    <name type="scientific">Mucuna pruriens</name>
    <name type="common">Velvet bean</name>
    <name type="synonym">Dolichos pruriens</name>
    <dbReference type="NCBI Taxonomy" id="157652"/>
    <lineage>
        <taxon>Eukaryota</taxon>
        <taxon>Viridiplantae</taxon>
        <taxon>Streptophyta</taxon>
        <taxon>Embryophyta</taxon>
        <taxon>Tracheophyta</taxon>
        <taxon>Spermatophyta</taxon>
        <taxon>Magnoliopsida</taxon>
        <taxon>eudicotyledons</taxon>
        <taxon>Gunneridae</taxon>
        <taxon>Pentapetalae</taxon>
        <taxon>rosids</taxon>
        <taxon>fabids</taxon>
        <taxon>Fabales</taxon>
        <taxon>Fabaceae</taxon>
        <taxon>Papilionoideae</taxon>
        <taxon>50 kb inversion clade</taxon>
        <taxon>NPAAA clade</taxon>
        <taxon>indigoferoid/millettioid clade</taxon>
        <taxon>Phaseoleae</taxon>
        <taxon>Mucuna</taxon>
    </lineage>
</organism>
<accession>A0A371ELD6</accession>
<dbReference type="InterPro" id="IPR013103">
    <property type="entry name" value="RVT_2"/>
</dbReference>
<dbReference type="Pfam" id="PF07727">
    <property type="entry name" value="RVT_2"/>
    <property type="match status" value="1"/>
</dbReference>
<gene>
    <name evidence="2" type="primary">GIP</name>
    <name evidence="2" type="ORF">CR513_54341</name>
</gene>
<evidence type="ECO:0000313" key="3">
    <source>
        <dbReference type="Proteomes" id="UP000257109"/>
    </source>
</evidence>
<feature type="domain" description="Reverse transcriptase Ty1/copia-type" evidence="1">
    <location>
        <begin position="177"/>
        <end position="265"/>
    </location>
</feature>
<sequence length="265" mass="30610">MLQSIIKELYKPFFSKSPFQGKISMMEDNPCEFFELSKPPVPISTPPKVLNSEETPNSIVENSEETLNFTVEISEENHNSTVEIFGIDPNLNSNALNINSSIELELILPTDVLAESERWSTDELDLPIAIRKCTRQCTKILYPLSHYYCQKAKWRQVMKQKMNALERNNTWEIIDRPKGKKILLIASGYSNTSLVPKGYTQNYGVDYQETFAPVAKMNSLLQYDVKNAFLYGDLNEEIYMNILLEFEGYRDNKVYKLQKVMYGLK</sequence>
<dbReference type="AlphaFoldDB" id="A0A371ELD6"/>
<evidence type="ECO:0000313" key="2">
    <source>
        <dbReference type="EMBL" id="RDX66850.1"/>
    </source>
</evidence>
<dbReference type="EMBL" id="QJKJ01013247">
    <property type="protein sequence ID" value="RDX66850.1"/>
    <property type="molecule type" value="Genomic_DNA"/>
</dbReference>
<dbReference type="Proteomes" id="UP000257109">
    <property type="component" value="Unassembled WGS sequence"/>
</dbReference>